<keyword evidence="14" id="KW-1185">Reference proteome</keyword>
<dbReference type="GO" id="GO:0042274">
    <property type="term" value="P:ribosomal small subunit biogenesis"/>
    <property type="evidence" value="ECO:0007669"/>
    <property type="project" value="UniProtKB-UniRule"/>
</dbReference>
<dbReference type="SUPFAM" id="SSF52540">
    <property type="entry name" value="P-loop containing nucleoside triphosphate hydrolases"/>
    <property type="match status" value="1"/>
</dbReference>
<dbReference type="PROSITE" id="PS50936">
    <property type="entry name" value="ENGC_GTPASE"/>
    <property type="match status" value="1"/>
</dbReference>
<comment type="caution">
    <text evidence="13">The sequence shown here is derived from an EMBL/GenBank/DDBJ whole genome shotgun (WGS) entry which is preliminary data.</text>
</comment>
<dbReference type="PANTHER" id="PTHR32120">
    <property type="entry name" value="SMALL RIBOSOMAL SUBUNIT BIOGENESIS GTPASE RSGA"/>
    <property type="match status" value="1"/>
</dbReference>
<comment type="cofactor">
    <cofactor evidence="10">
        <name>Zn(2+)</name>
        <dbReference type="ChEBI" id="CHEBI:29105"/>
    </cofactor>
    <text evidence="10">Binds 1 zinc ion per subunit.</text>
</comment>
<dbReference type="PROSITE" id="PS51721">
    <property type="entry name" value="G_CP"/>
    <property type="match status" value="1"/>
</dbReference>
<dbReference type="GO" id="GO:0003924">
    <property type="term" value="F:GTPase activity"/>
    <property type="evidence" value="ECO:0007669"/>
    <property type="project" value="UniProtKB-UniRule"/>
</dbReference>
<dbReference type="InterPro" id="IPR027417">
    <property type="entry name" value="P-loop_NTPase"/>
</dbReference>
<keyword evidence="6 10" id="KW-0378">Hydrolase</keyword>
<evidence type="ECO:0000256" key="4">
    <source>
        <dbReference type="ARBA" id="ARBA00022730"/>
    </source>
</evidence>
<keyword evidence="5 10" id="KW-0547">Nucleotide-binding</keyword>
<dbReference type="EC" id="3.6.1.-" evidence="10"/>
<dbReference type="Proteomes" id="UP000050430">
    <property type="component" value="Unassembled WGS sequence"/>
</dbReference>
<keyword evidence="4 10" id="KW-0699">rRNA-binding</keyword>
<dbReference type="EMBL" id="LGCK01000014">
    <property type="protein sequence ID" value="KPL70194.1"/>
    <property type="molecule type" value="Genomic_DNA"/>
</dbReference>
<evidence type="ECO:0000256" key="9">
    <source>
        <dbReference type="ARBA" id="ARBA00023134"/>
    </source>
</evidence>
<proteinExistence type="inferred from homology"/>
<dbReference type="HAMAP" id="MF_01820">
    <property type="entry name" value="GTPase_RsgA"/>
    <property type="match status" value="1"/>
</dbReference>
<dbReference type="InterPro" id="IPR010914">
    <property type="entry name" value="RsgA_GTPase_dom"/>
</dbReference>
<evidence type="ECO:0000256" key="6">
    <source>
        <dbReference type="ARBA" id="ARBA00022801"/>
    </source>
</evidence>
<evidence type="ECO:0000256" key="7">
    <source>
        <dbReference type="ARBA" id="ARBA00022833"/>
    </source>
</evidence>
<sequence>MDIRELGFDEWFQKEQKNLKKSDGSPARISAVDRDSYLIRNDTREIRAELAGNFLYNIDSDMDMPCVGDWVNVQYFDNGTFAVIYDLYPRKSFLQRKAAGKSKDRQAIAANIDTAFIVQSCDANFNIHRLERYIVMALDGRVNPVLLLSKKDLVTPDELSRMIESVQNAGIRCTILPISSRTEEGMADLKALMETGKTYCLLGSSGVGKTTLLNRLIGQNIFETQEVREFDGKGRHTTTRRQLTVLDGGAMLVDTPGMRELGTLGMGDGIHESFADAAELANDCRFADCTHTTEDGCALLAALSDGRLPRERYESYMKLLSEADFHELSYAEKRKKDKDFGRFIKTAKKQVRK</sequence>
<feature type="binding site" evidence="10">
    <location>
        <position position="291"/>
    </location>
    <ligand>
        <name>Zn(2+)</name>
        <dbReference type="ChEBI" id="CHEBI:29105"/>
    </ligand>
</feature>
<feature type="binding site" evidence="10">
    <location>
        <begin position="203"/>
        <end position="211"/>
    </location>
    <ligand>
        <name>GTP</name>
        <dbReference type="ChEBI" id="CHEBI:37565"/>
    </ligand>
</feature>
<comment type="subunit">
    <text evidence="10">Monomer. Associates with 30S ribosomal subunit, binds 16S rRNA.</text>
</comment>
<accession>A0A0N8GKN5</accession>
<organism evidence="13 14">
    <name type="scientific">Leptolinea tardivitalis</name>
    <dbReference type="NCBI Taxonomy" id="229920"/>
    <lineage>
        <taxon>Bacteria</taxon>
        <taxon>Bacillati</taxon>
        <taxon>Chloroflexota</taxon>
        <taxon>Anaerolineae</taxon>
        <taxon>Anaerolineales</taxon>
        <taxon>Anaerolineaceae</taxon>
        <taxon>Leptolinea</taxon>
    </lineage>
</organism>
<keyword evidence="3 10" id="KW-0479">Metal-binding</keyword>
<evidence type="ECO:0000313" key="13">
    <source>
        <dbReference type="EMBL" id="KPL70194.1"/>
    </source>
</evidence>
<keyword evidence="8 10" id="KW-0694">RNA-binding</keyword>
<comment type="function">
    <text evidence="10">One of several proteins that assist in the late maturation steps of the functional core of the 30S ribosomal subunit. Helps release RbfA from mature subunits. May play a role in the assembly of ribosomal proteins into the subunit. Circularly permuted GTPase that catalyzes slow GTP hydrolysis, GTPase activity is stimulated by the 30S ribosomal subunit.</text>
</comment>
<dbReference type="CDD" id="cd01854">
    <property type="entry name" value="YjeQ_EngC"/>
    <property type="match status" value="1"/>
</dbReference>
<dbReference type="OrthoDB" id="9809485at2"/>
<name>A0A0N8GKN5_9CHLR</name>
<feature type="binding site" evidence="10">
    <location>
        <position position="289"/>
    </location>
    <ligand>
        <name>Zn(2+)</name>
        <dbReference type="ChEBI" id="CHEBI:29105"/>
    </ligand>
</feature>
<feature type="domain" description="CP-type G" evidence="12">
    <location>
        <begin position="101"/>
        <end position="261"/>
    </location>
</feature>
<dbReference type="AlphaFoldDB" id="A0A0N8GKN5"/>
<dbReference type="GO" id="GO:0046872">
    <property type="term" value="F:metal ion binding"/>
    <property type="evidence" value="ECO:0007669"/>
    <property type="project" value="UniProtKB-KW"/>
</dbReference>
<dbReference type="Gene3D" id="1.10.40.50">
    <property type="entry name" value="Probable gtpase engc, domain 3"/>
    <property type="match status" value="1"/>
</dbReference>
<keyword evidence="2 10" id="KW-0690">Ribosome biogenesis</keyword>
<feature type="domain" description="EngC GTPase" evidence="11">
    <location>
        <begin position="110"/>
        <end position="259"/>
    </location>
</feature>
<dbReference type="InterPro" id="IPR030378">
    <property type="entry name" value="G_CP_dom"/>
</dbReference>
<feature type="binding site" evidence="10">
    <location>
        <position position="284"/>
    </location>
    <ligand>
        <name>Zn(2+)</name>
        <dbReference type="ChEBI" id="CHEBI:29105"/>
    </ligand>
</feature>
<keyword evidence="7 10" id="KW-0862">Zinc</keyword>
<dbReference type="RefSeq" id="WP_062422043.1">
    <property type="nucleotide sequence ID" value="NZ_BBYA01000010.1"/>
</dbReference>
<dbReference type="PANTHER" id="PTHR32120:SF10">
    <property type="entry name" value="SMALL RIBOSOMAL SUBUNIT BIOGENESIS GTPASE RSGA"/>
    <property type="match status" value="1"/>
</dbReference>
<feature type="binding site" evidence="10">
    <location>
        <position position="297"/>
    </location>
    <ligand>
        <name>Zn(2+)</name>
        <dbReference type="ChEBI" id="CHEBI:29105"/>
    </ligand>
</feature>
<dbReference type="InterPro" id="IPR004881">
    <property type="entry name" value="Ribosome_biogen_GTPase_RsgA"/>
</dbReference>
<dbReference type="Gene3D" id="3.40.50.300">
    <property type="entry name" value="P-loop containing nucleotide triphosphate hydrolases"/>
    <property type="match status" value="1"/>
</dbReference>
<dbReference type="NCBIfam" id="TIGR00157">
    <property type="entry name" value="ribosome small subunit-dependent GTPase A"/>
    <property type="match status" value="1"/>
</dbReference>
<gene>
    <name evidence="10" type="primary">rsgA</name>
    <name evidence="13" type="ORF">ADM99_13440</name>
</gene>
<keyword evidence="1 10" id="KW-0963">Cytoplasm</keyword>
<dbReference type="GO" id="GO:0005737">
    <property type="term" value="C:cytoplasm"/>
    <property type="evidence" value="ECO:0007669"/>
    <property type="project" value="UniProtKB-SubCell"/>
</dbReference>
<protein>
    <recommendedName>
        <fullName evidence="10">Small ribosomal subunit biogenesis GTPase RsgA</fullName>
        <ecNumber evidence="10">3.6.1.-</ecNumber>
    </recommendedName>
</protein>
<evidence type="ECO:0000313" key="14">
    <source>
        <dbReference type="Proteomes" id="UP000050430"/>
    </source>
</evidence>
<evidence type="ECO:0000259" key="11">
    <source>
        <dbReference type="PROSITE" id="PS50936"/>
    </source>
</evidence>
<evidence type="ECO:0000256" key="10">
    <source>
        <dbReference type="HAMAP-Rule" id="MF_01820"/>
    </source>
</evidence>
<evidence type="ECO:0000259" key="12">
    <source>
        <dbReference type="PROSITE" id="PS51721"/>
    </source>
</evidence>
<feature type="binding site" evidence="10">
    <location>
        <begin position="149"/>
        <end position="152"/>
    </location>
    <ligand>
        <name>GTP</name>
        <dbReference type="ChEBI" id="CHEBI:37565"/>
    </ligand>
</feature>
<keyword evidence="9 10" id="KW-0342">GTP-binding</keyword>
<dbReference type="GO" id="GO:0005525">
    <property type="term" value="F:GTP binding"/>
    <property type="evidence" value="ECO:0007669"/>
    <property type="project" value="UniProtKB-UniRule"/>
</dbReference>
<evidence type="ECO:0000256" key="2">
    <source>
        <dbReference type="ARBA" id="ARBA00022517"/>
    </source>
</evidence>
<comment type="similarity">
    <text evidence="10">Belongs to the TRAFAC class YlqF/YawG GTPase family. RsgA subfamily.</text>
</comment>
<dbReference type="GO" id="GO:0019843">
    <property type="term" value="F:rRNA binding"/>
    <property type="evidence" value="ECO:0007669"/>
    <property type="project" value="UniProtKB-KW"/>
</dbReference>
<reference evidence="13 14" key="1">
    <citation type="submission" date="2015-07" db="EMBL/GenBank/DDBJ databases">
        <title>Genome sequence of Leptolinea tardivitalis DSM 16556.</title>
        <authorList>
            <person name="Hemp J."/>
            <person name="Ward L.M."/>
            <person name="Pace L.A."/>
            <person name="Fischer W.W."/>
        </authorList>
    </citation>
    <scope>NUCLEOTIDE SEQUENCE [LARGE SCALE GENOMIC DNA]</scope>
    <source>
        <strain evidence="13 14">YMTK-2</strain>
    </source>
</reference>
<evidence type="ECO:0000256" key="8">
    <source>
        <dbReference type="ARBA" id="ARBA00022884"/>
    </source>
</evidence>
<evidence type="ECO:0000256" key="5">
    <source>
        <dbReference type="ARBA" id="ARBA00022741"/>
    </source>
</evidence>
<evidence type="ECO:0000256" key="3">
    <source>
        <dbReference type="ARBA" id="ARBA00022723"/>
    </source>
</evidence>
<evidence type="ECO:0000256" key="1">
    <source>
        <dbReference type="ARBA" id="ARBA00022490"/>
    </source>
</evidence>
<dbReference type="PATRIC" id="fig|229920.5.peg.27"/>
<dbReference type="STRING" id="229920.ADM99_13440"/>
<dbReference type="Pfam" id="PF03193">
    <property type="entry name" value="RsgA_GTPase"/>
    <property type="match status" value="1"/>
</dbReference>
<comment type="subcellular location">
    <subcellularLocation>
        <location evidence="10">Cytoplasm</location>
    </subcellularLocation>
</comment>